<dbReference type="AlphaFoldDB" id="A0A060UQW5"/>
<organism evidence="13">
    <name type="scientific">Acidithiobacillus ferrivorans</name>
    <dbReference type="NCBI Taxonomy" id="160808"/>
    <lineage>
        <taxon>Bacteria</taxon>
        <taxon>Pseudomonadati</taxon>
        <taxon>Pseudomonadota</taxon>
        <taxon>Acidithiobacillia</taxon>
        <taxon>Acidithiobacillales</taxon>
        <taxon>Acidithiobacillaceae</taxon>
        <taxon>Acidithiobacillus</taxon>
    </lineage>
</organism>
<evidence type="ECO:0000256" key="9">
    <source>
        <dbReference type="ARBA" id="ARBA00072473"/>
    </source>
</evidence>
<protein>
    <recommendedName>
        <fullName evidence="9">Octaprenyl diphosphate synthase</fullName>
        <ecNumber evidence="8">2.5.1.90</ecNumber>
    </recommendedName>
    <alternativeName>
        <fullName evidence="11">All-trans-octaprenyl-diphosphate synthase</fullName>
    </alternativeName>
    <alternativeName>
        <fullName evidence="10">Octaprenyl pyrophosphate synthase</fullName>
    </alternativeName>
</protein>
<comment type="cofactor">
    <cofactor evidence="1">
        <name>Mg(2+)</name>
        <dbReference type="ChEBI" id="CHEBI:18420"/>
    </cofactor>
</comment>
<evidence type="ECO:0000256" key="2">
    <source>
        <dbReference type="ARBA" id="ARBA00006706"/>
    </source>
</evidence>
<dbReference type="InterPro" id="IPR000092">
    <property type="entry name" value="Polyprenyl_synt"/>
</dbReference>
<evidence type="ECO:0000256" key="12">
    <source>
        <dbReference type="RuleBase" id="RU004466"/>
    </source>
</evidence>
<evidence type="ECO:0000256" key="11">
    <source>
        <dbReference type="ARBA" id="ARBA00083124"/>
    </source>
</evidence>
<accession>A0A060UQW5</accession>
<keyword evidence="4" id="KW-0479">Metal-binding</keyword>
<dbReference type="CDD" id="cd00685">
    <property type="entry name" value="Trans_IPPS_HT"/>
    <property type="match status" value="1"/>
</dbReference>
<dbReference type="PANTHER" id="PTHR12001">
    <property type="entry name" value="GERANYLGERANYL PYROPHOSPHATE SYNTHASE"/>
    <property type="match status" value="1"/>
</dbReference>
<dbReference type="GO" id="GO:0106350">
    <property type="term" value="F:all-trans-octaprenyl-diphosphate synthase activity"/>
    <property type="evidence" value="ECO:0007669"/>
    <property type="project" value="UniProtKB-EC"/>
</dbReference>
<comment type="similarity">
    <text evidence="2 12">Belongs to the FPP/GGPP synthase family.</text>
</comment>
<evidence type="ECO:0000256" key="5">
    <source>
        <dbReference type="ARBA" id="ARBA00022842"/>
    </source>
</evidence>
<dbReference type="Pfam" id="PF00348">
    <property type="entry name" value="polyprenyl_synt"/>
    <property type="match status" value="1"/>
</dbReference>
<dbReference type="EMBL" id="CCCS020000037">
    <property type="protein sequence ID" value="CDQ10835.1"/>
    <property type="molecule type" value="Genomic_DNA"/>
</dbReference>
<evidence type="ECO:0000256" key="1">
    <source>
        <dbReference type="ARBA" id="ARBA00001946"/>
    </source>
</evidence>
<reference evidence="13" key="1">
    <citation type="submission" date="2014-03" db="EMBL/GenBank/DDBJ databases">
        <authorList>
            <person name="Genoscope - CEA"/>
        </authorList>
    </citation>
    <scope>NUCLEOTIDE SEQUENCE [LARGE SCALE GENOMIC DNA]</scope>
    <source>
        <strain evidence="13">CF27</strain>
    </source>
</reference>
<proteinExistence type="inferred from homology"/>
<dbReference type="GO" id="GO:0046872">
    <property type="term" value="F:metal ion binding"/>
    <property type="evidence" value="ECO:0007669"/>
    <property type="project" value="UniProtKB-KW"/>
</dbReference>
<dbReference type="EC" id="2.5.1.90" evidence="8"/>
<keyword evidence="5" id="KW-0460">Magnesium</keyword>
<evidence type="ECO:0000256" key="3">
    <source>
        <dbReference type="ARBA" id="ARBA00022679"/>
    </source>
</evidence>
<evidence type="ECO:0000256" key="6">
    <source>
        <dbReference type="ARBA" id="ARBA00051506"/>
    </source>
</evidence>
<gene>
    <name evidence="13" type="primary">ispB</name>
    <name evidence="13" type="ORF">AFERRI_420133</name>
</gene>
<dbReference type="SFLD" id="SFLDS00005">
    <property type="entry name" value="Isoprenoid_Synthase_Type_I"/>
    <property type="match status" value="1"/>
</dbReference>
<evidence type="ECO:0000256" key="10">
    <source>
        <dbReference type="ARBA" id="ARBA00079637"/>
    </source>
</evidence>
<evidence type="ECO:0000256" key="8">
    <source>
        <dbReference type="ARBA" id="ARBA00066511"/>
    </source>
</evidence>
<evidence type="ECO:0000313" key="13">
    <source>
        <dbReference type="EMBL" id="CDQ10835.1"/>
    </source>
</evidence>
<evidence type="ECO:0000256" key="7">
    <source>
        <dbReference type="ARBA" id="ARBA00055029"/>
    </source>
</evidence>
<comment type="caution">
    <text evidence="13">The sequence shown here is derived from an EMBL/GenBank/DDBJ whole genome shotgun (WGS) entry which is preliminary data.</text>
</comment>
<dbReference type="PANTHER" id="PTHR12001:SF69">
    <property type="entry name" value="ALL TRANS-POLYPRENYL-DIPHOSPHATE SYNTHASE PDSS1"/>
    <property type="match status" value="1"/>
</dbReference>
<evidence type="ECO:0000256" key="4">
    <source>
        <dbReference type="ARBA" id="ARBA00022723"/>
    </source>
</evidence>
<reference evidence="13" key="2">
    <citation type="submission" date="2014-07" db="EMBL/GenBank/DDBJ databases">
        <title>Initial genome analysis of the psychrotolerant acidophile Acidithiobacillus ferrivorans CF27: insights into iron and sulfur oxidation pathways and into biofilm formation.</title>
        <authorList>
            <person name="Talla E."/>
            <person name="Hedrich S."/>
            <person name="Mangenot S."/>
            <person name="Ji B."/>
            <person name="Johnson D.B."/>
            <person name="Barbe V."/>
            <person name="Bonnefoy V."/>
        </authorList>
    </citation>
    <scope>NUCLEOTIDE SEQUENCE [LARGE SCALE GENOMIC DNA]</scope>
    <source>
        <strain evidence="13">CF27</strain>
    </source>
</reference>
<name>A0A060UQW5_9PROT</name>
<comment type="catalytic activity">
    <reaction evidence="6">
        <text>5 isopentenyl diphosphate + (2E,6E)-farnesyl diphosphate = all-trans-octaprenyl diphosphate + 5 diphosphate</text>
        <dbReference type="Rhea" id="RHEA:27798"/>
        <dbReference type="ChEBI" id="CHEBI:33019"/>
        <dbReference type="ChEBI" id="CHEBI:57711"/>
        <dbReference type="ChEBI" id="CHEBI:128769"/>
        <dbReference type="ChEBI" id="CHEBI:175763"/>
        <dbReference type="EC" id="2.5.1.90"/>
    </reaction>
</comment>
<keyword evidence="3 12" id="KW-0808">Transferase</keyword>
<dbReference type="FunFam" id="1.10.600.10:FF:000002">
    <property type="entry name" value="Octaprenyl diphosphate synthase"/>
    <property type="match status" value="1"/>
</dbReference>
<dbReference type="GO" id="GO:0008299">
    <property type="term" value="P:isoprenoid biosynthetic process"/>
    <property type="evidence" value="ECO:0007669"/>
    <property type="project" value="InterPro"/>
</dbReference>
<dbReference type="SUPFAM" id="SSF48576">
    <property type="entry name" value="Terpenoid synthases"/>
    <property type="match status" value="1"/>
</dbReference>
<dbReference type="Gene3D" id="1.10.600.10">
    <property type="entry name" value="Farnesyl Diphosphate Synthase"/>
    <property type="match status" value="1"/>
</dbReference>
<sequence>MAPSGVEQVLMQADREQQGMDLEEVNRLVRSDMAAVNSVIQEQLRSGVPTIPAMGTYLINAGGKRLRPIVLLLAARMGGDCGPRPIPLAAIVEFIHTATLLHDDVVDGSELRRSNATANQLWGNAAAVLVGDFLYARSFEMMVQDGDMRILATMAEATSVISQGEVAQLENANDPDLSPGAYFSVIEAKTAKLFEAAARIGALVNNLDVAAEKALAQYGSLLGIAFQLMDDALDYSASVEKMGKNRGDDLADGKATLPYIHAMQHATAAEQAILREALCGDAPAIFEPVWEIIARTGSIDYTLRVAEEKVDQAIACLSGFPGSVEKEALAFLAAFAVRRDF</sequence>
<dbReference type="InterPro" id="IPR008949">
    <property type="entry name" value="Isoprenoid_synthase_dom_sf"/>
</dbReference>
<comment type="function">
    <text evidence="7">Supplies octaprenyl diphosphate, the precursor for the side chain of the isoprenoid quinones ubiquinone and menaquinone.</text>
</comment>